<gene>
    <name evidence="2" type="ORF">FAES_4565</name>
</gene>
<evidence type="ECO:0000313" key="2">
    <source>
        <dbReference type="EMBL" id="CCH02564.1"/>
    </source>
</evidence>
<protein>
    <submittedName>
        <fullName evidence="2">Uncharacterized protein</fullName>
    </submittedName>
</protein>
<keyword evidence="3" id="KW-1185">Reference proteome</keyword>
<accession>I0KEL1</accession>
<dbReference type="STRING" id="1166018.FAES_4565"/>
<keyword evidence="1" id="KW-0472">Membrane</keyword>
<reference evidence="2 3" key="1">
    <citation type="journal article" date="2012" name="J. Bacteriol.">
        <title>Genome Sequence of Fibrella aestuarina BUZ 2T, a Filamentous Marine Bacterium.</title>
        <authorList>
            <person name="Filippini M."/>
            <person name="Qi W."/>
            <person name="Blom J."/>
            <person name="Goesmann A."/>
            <person name="Smits T.H."/>
            <person name="Bagheri H.C."/>
        </authorList>
    </citation>
    <scope>NUCLEOTIDE SEQUENCE [LARGE SCALE GENOMIC DNA]</scope>
    <source>
        <strain evidence="3">BUZ 2T</strain>
    </source>
</reference>
<name>I0KEL1_9BACT</name>
<feature type="transmembrane region" description="Helical" evidence="1">
    <location>
        <begin position="12"/>
        <end position="35"/>
    </location>
</feature>
<dbReference type="OrthoDB" id="9996391at2"/>
<dbReference type="HOGENOM" id="CLU_2493284_0_0_10"/>
<dbReference type="RefSeq" id="WP_015333663.1">
    <property type="nucleotide sequence ID" value="NC_020054.1"/>
</dbReference>
<dbReference type="Proteomes" id="UP000011058">
    <property type="component" value="Chromosome"/>
</dbReference>
<dbReference type="EMBL" id="HE796683">
    <property type="protein sequence ID" value="CCH02564.1"/>
    <property type="molecule type" value="Genomic_DNA"/>
</dbReference>
<dbReference type="AlphaFoldDB" id="I0KEL1"/>
<evidence type="ECO:0000313" key="3">
    <source>
        <dbReference type="Proteomes" id="UP000011058"/>
    </source>
</evidence>
<evidence type="ECO:0000256" key="1">
    <source>
        <dbReference type="SAM" id="Phobius"/>
    </source>
</evidence>
<dbReference type="KEGG" id="fae:FAES_4565"/>
<proteinExistence type="predicted"/>
<sequence length="86" mass="9715">MTNAQLTWLGKLLLNLLGLAVAIWFVYRAGLNILLLFSYRSLATNPLYGFLVHDLVIIVIGLIAIWSCFRLVENLYKLAINPPRNA</sequence>
<organism evidence="2 3">
    <name type="scientific">Fibrella aestuarina BUZ 2</name>
    <dbReference type="NCBI Taxonomy" id="1166018"/>
    <lineage>
        <taxon>Bacteria</taxon>
        <taxon>Pseudomonadati</taxon>
        <taxon>Bacteroidota</taxon>
        <taxon>Cytophagia</taxon>
        <taxon>Cytophagales</taxon>
        <taxon>Spirosomataceae</taxon>
        <taxon>Fibrella</taxon>
    </lineage>
</organism>
<feature type="transmembrane region" description="Helical" evidence="1">
    <location>
        <begin position="47"/>
        <end position="69"/>
    </location>
</feature>
<keyword evidence="1" id="KW-0812">Transmembrane</keyword>
<keyword evidence="1" id="KW-1133">Transmembrane helix</keyword>